<reference evidence="3 4" key="1">
    <citation type="journal article" date="2017" name="Biotechnol. Biofuels">
        <title>Differential beta-glucosidase expression as a function of carbon source availability in Talaromyces amestolkiae: a genomic and proteomic approach.</title>
        <authorList>
            <person name="de Eugenio L.I."/>
            <person name="Mendez-Liter J.A."/>
            <person name="Nieto-Dominguez M."/>
            <person name="Alonso L."/>
            <person name="Gil-Munoz J."/>
            <person name="Barriuso J."/>
            <person name="Prieto A."/>
            <person name="Martinez M.J."/>
        </authorList>
    </citation>
    <scope>NUCLEOTIDE SEQUENCE [LARGE SCALE GENOMIC DNA]</scope>
    <source>
        <strain evidence="3 4">CIB</strain>
    </source>
</reference>
<accession>A0A364KX70</accession>
<gene>
    <name evidence="3" type="ORF">BHQ10_004160</name>
</gene>
<dbReference type="STRING" id="1196081.A0A364KX70"/>
<feature type="transmembrane region" description="Helical" evidence="1">
    <location>
        <begin position="269"/>
        <end position="288"/>
    </location>
</feature>
<protein>
    <recommendedName>
        <fullName evidence="2">DUF6594 domain-containing protein</fullName>
    </recommendedName>
</protein>
<evidence type="ECO:0000313" key="4">
    <source>
        <dbReference type="Proteomes" id="UP000249363"/>
    </source>
</evidence>
<dbReference type="InterPro" id="IPR046529">
    <property type="entry name" value="DUF6594"/>
</dbReference>
<sequence>MTAKQENMVEEIMASKPQGYHRLANVMSNDASFAIFRNFNEINIFNLLSLQAEINDLRHKFGFLYRSDDVSNDATRREFSKRFLLLHQSQGDEGRQYQTMLQLRSRMKEYINAVNRIARPRKSHISILQDWLQDSKGGNNFQKGTEDQIWDDENPSAYLTLLVPAGEMDLFSRWITRIVVGIFHRTWGEKHGLGKVVDEESGLISYDDSKINMASTIFATVISSILPVIAILVLYVVKNTVQRICITLAFTAAFACVLATCSSARRVEIFAATATFAAVEVVFIGSAIPS</sequence>
<dbReference type="Proteomes" id="UP000249363">
    <property type="component" value="Unassembled WGS sequence"/>
</dbReference>
<dbReference type="AlphaFoldDB" id="A0A364KX70"/>
<feature type="transmembrane region" description="Helical" evidence="1">
    <location>
        <begin position="241"/>
        <end position="262"/>
    </location>
</feature>
<feature type="domain" description="DUF6594" evidence="2">
    <location>
        <begin position="20"/>
        <end position="281"/>
    </location>
</feature>
<keyword evidence="1" id="KW-0472">Membrane</keyword>
<evidence type="ECO:0000259" key="2">
    <source>
        <dbReference type="Pfam" id="PF20237"/>
    </source>
</evidence>
<dbReference type="EMBL" id="MIKG01000007">
    <property type="protein sequence ID" value="RAO68148.1"/>
    <property type="molecule type" value="Genomic_DNA"/>
</dbReference>
<dbReference type="Pfam" id="PF20237">
    <property type="entry name" value="DUF6594"/>
    <property type="match status" value="1"/>
</dbReference>
<dbReference type="RefSeq" id="XP_040732664.1">
    <property type="nucleotide sequence ID" value="XM_040876496.1"/>
</dbReference>
<proteinExistence type="predicted"/>
<dbReference type="PANTHER" id="PTHR34502">
    <property type="entry name" value="DUF6594 DOMAIN-CONTAINING PROTEIN-RELATED"/>
    <property type="match status" value="1"/>
</dbReference>
<keyword evidence="1" id="KW-1133">Transmembrane helix</keyword>
<name>A0A364KX70_TALAM</name>
<dbReference type="PANTHER" id="PTHR34502:SF5">
    <property type="entry name" value="DUF6594 DOMAIN-CONTAINING PROTEIN"/>
    <property type="match status" value="1"/>
</dbReference>
<keyword evidence="1" id="KW-0812">Transmembrane</keyword>
<comment type="caution">
    <text evidence="3">The sequence shown here is derived from an EMBL/GenBank/DDBJ whole genome shotgun (WGS) entry which is preliminary data.</text>
</comment>
<dbReference type="GeneID" id="63793376"/>
<evidence type="ECO:0000313" key="3">
    <source>
        <dbReference type="EMBL" id="RAO68148.1"/>
    </source>
</evidence>
<evidence type="ECO:0000256" key="1">
    <source>
        <dbReference type="SAM" id="Phobius"/>
    </source>
</evidence>
<feature type="transmembrane region" description="Helical" evidence="1">
    <location>
        <begin position="213"/>
        <end position="235"/>
    </location>
</feature>
<dbReference type="OrthoDB" id="3533814at2759"/>
<keyword evidence="4" id="KW-1185">Reference proteome</keyword>
<organism evidence="3 4">
    <name type="scientific">Talaromyces amestolkiae</name>
    <dbReference type="NCBI Taxonomy" id="1196081"/>
    <lineage>
        <taxon>Eukaryota</taxon>
        <taxon>Fungi</taxon>
        <taxon>Dikarya</taxon>
        <taxon>Ascomycota</taxon>
        <taxon>Pezizomycotina</taxon>
        <taxon>Eurotiomycetes</taxon>
        <taxon>Eurotiomycetidae</taxon>
        <taxon>Eurotiales</taxon>
        <taxon>Trichocomaceae</taxon>
        <taxon>Talaromyces</taxon>
        <taxon>Talaromyces sect. Talaromyces</taxon>
    </lineage>
</organism>